<feature type="region of interest" description="Disordered" evidence="1">
    <location>
        <begin position="125"/>
        <end position="229"/>
    </location>
</feature>
<name>A0A8S0WWI8_CYCAE</name>
<reference evidence="2 3" key="1">
    <citation type="submission" date="2020-01" db="EMBL/GenBank/DDBJ databases">
        <authorList>
            <person name="Gupta K D."/>
        </authorList>
    </citation>
    <scope>NUCLEOTIDE SEQUENCE [LARGE SCALE GENOMIC DNA]</scope>
</reference>
<evidence type="ECO:0000313" key="2">
    <source>
        <dbReference type="EMBL" id="CAA7267506.1"/>
    </source>
</evidence>
<sequence>MNPNATPAPTPMRVPVPRPAPTPAIFPRSKLNELPELLQDWEGQVVQAIKQRQAKLLFKHLWSQIKLVYVMCNEHFKEEPVQRVFGHVPYFNAALGVYSDHSQHLDVEELMAAAIQDTAQSINQARQKRAELKKAQERSRAGLMPISPDSGVGPSGSGSQHRPSPPPPPKPRPQPSANAPSPVKGASPSKPWTTTQIPDPHPDAAPARPWAPAARHPAPAGLTHHRLPTTPYWPLPPPVADAFRSPTPTSRWAPPSVDLDYEDDEIEPEKGALEEEEEKKKRRGNRKGDLNGMMFVPGCGKCQARQGQICLVDVKGGNCVRCKNLKQKYRLDAGWKMAPAPAEAIAAARLEKQQSEKASADIIHDSDELANRVPVLPAPTPAPAGPPPPAARPRPKPRPKKKTRPAPDVRPPPLPATALAPAVAPPVPAPAPALAPLPALIAAAASRRMRQRREAPVTETIELLDSPAPAPRRHPPPPQAMREEHPDVPQAWQIVEEVEERVSKLLSNVEQRVERVLNTLNYFDCLQPSLEGNMLPSALGRLS</sequence>
<feature type="region of interest" description="Disordered" evidence="1">
    <location>
        <begin position="244"/>
        <end position="289"/>
    </location>
</feature>
<dbReference type="Proteomes" id="UP000467700">
    <property type="component" value="Unassembled WGS sequence"/>
</dbReference>
<dbReference type="EMBL" id="CACVBS010000060">
    <property type="protein sequence ID" value="CAA7267506.1"/>
    <property type="molecule type" value="Genomic_DNA"/>
</dbReference>
<gene>
    <name evidence="2" type="ORF">AAE3_LOCUS9714</name>
</gene>
<dbReference type="AlphaFoldDB" id="A0A8S0WWI8"/>
<feature type="compositionally biased region" description="Pro residues" evidence="1">
    <location>
        <begin position="163"/>
        <end position="174"/>
    </location>
</feature>
<feature type="compositionally biased region" description="Basic residues" evidence="1">
    <location>
        <begin position="393"/>
        <end position="404"/>
    </location>
</feature>
<feature type="compositionally biased region" description="Pro residues" evidence="1">
    <location>
        <begin position="376"/>
        <end position="392"/>
    </location>
</feature>
<proteinExistence type="predicted"/>
<evidence type="ECO:0000256" key="1">
    <source>
        <dbReference type="SAM" id="MobiDB-lite"/>
    </source>
</evidence>
<accession>A0A8S0WWI8</accession>
<protein>
    <submittedName>
        <fullName evidence="2">Uncharacterized protein</fullName>
    </submittedName>
</protein>
<evidence type="ECO:0000313" key="3">
    <source>
        <dbReference type="Proteomes" id="UP000467700"/>
    </source>
</evidence>
<feature type="region of interest" description="Disordered" evidence="1">
    <location>
        <begin position="1"/>
        <end position="21"/>
    </location>
</feature>
<comment type="caution">
    <text evidence="2">The sequence shown here is derived from an EMBL/GenBank/DDBJ whole genome shotgun (WGS) entry which is preliminary data.</text>
</comment>
<feature type="region of interest" description="Disordered" evidence="1">
    <location>
        <begin position="466"/>
        <end position="485"/>
    </location>
</feature>
<organism evidence="2 3">
    <name type="scientific">Cyclocybe aegerita</name>
    <name type="common">Black poplar mushroom</name>
    <name type="synonym">Agrocybe aegerita</name>
    <dbReference type="NCBI Taxonomy" id="1973307"/>
    <lineage>
        <taxon>Eukaryota</taxon>
        <taxon>Fungi</taxon>
        <taxon>Dikarya</taxon>
        <taxon>Basidiomycota</taxon>
        <taxon>Agaricomycotina</taxon>
        <taxon>Agaricomycetes</taxon>
        <taxon>Agaricomycetidae</taxon>
        <taxon>Agaricales</taxon>
        <taxon>Agaricineae</taxon>
        <taxon>Bolbitiaceae</taxon>
        <taxon>Cyclocybe</taxon>
    </lineage>
</organism>
<feature type="compositionally biased region" description="Basic and acidic residues" evidence="1">
    <location>
        <begin position="128"/>
        <end position="140"/>
    </location>
</feature>
<keyword evidence="3" id="KW-1185">Reference proteome</keyword>
<feature type="compositionally biased region" description="Low complexity" evidence="1">
    <location>
        <begin position="204"/>
        <end position="220"/>
    </location>
</feature>
<feature type="region of interest" description="Disordered" evidence="1">
    <location>
        <begin position="373"/>
        <end position="417"/>
    </location>
</feature>
<feature type="compositionally biased region" description="Low complexity" evidence="1">
    <location>
        <begin position="145"/>
        <end position="162"/>
    </location>
</feature>